<organism evidence="3 4">
    <name type="scientific">Stylophora pistillata</name>
    <name type="common">Smooth cauliflower coral</name>
    <dbReference type="NCBI Taxonomy" id="50429"/>
    <lineage>
        <taxon>Eukaryota</taxon>
        <taxon>Metazoa</taxon>
        <taxon>Cnidaria</taxon>
        <taxon>Anthozoa</taxon>
        <taxon>Hexacorallia</taxon>
        <taxon>Scleractinia</taxon>
        <taxon>Astrocoeniina</taxon>
        <taxon>Pocilloporidae</taxon>
        <taxon>Stylophora</taxon>
    </lineage>
</organism>
<dbReference type="InterPro" id="IPR050373">
    <property type="entry name" value="Fibrinogen_C-term_domain"/>
</dbReference>
<dbReference type="NCBIfam" id="NF040941">
    <property type="entry name" value="GGGWT_bact"/>
    <property type="match status" value="2"/>
</dbReference>
<name>A0A2B4RVJ1_STYPI</name>
<dbReference type="InterPro" id="IPR002181">
    <property type="entry name" value="Fibrinogen_a/b/g_C_dom"/>
</dbReference>
<dbReference type="Gene3D" id="4.10.530.10">
    <property type="entry name" value="Gamma-fibrinogen Carboxyl Terminal Fragment, domain 2"/>
    <property type="match status" value="1"/>
</dbReference>
<keyword evidence="1" id="KW-0732">Signal</keyword>
<proteinExistence type="predicted"/>
<dbReference type="OrthoDB" id="8866652at2759"/>
<gene>
    <name evidence="3" type="primary">Angptl3</name>
    <name evidence="3" type="ORF">AWC38_SpisGene14953</name>
</gene>
<dbReference type="GO" id="GO:0005615">
    <property type="term" value="C:extracellular space"/>
    <property type="evidence" value="ECO:0007669"/>
    <property type="project" value="TreeGrafter"/>
</dbReference>
<evidence type="ECO:0000313" key="4">
    <source>
        <dbReference type="Proteomes" id="UP000225706"/>
    </source>
</evidence>
<evidence type="ECO:0000313" key="3">
    <source>
        <dbReference type="EMBL" id="PFX20580.1"/>
    </source>
</evidence>
<dbReference type="EMBL" id="LSMT01000311">
    <property type="protein sequence ID" value="PFX20580.1"/>
    <property type="molecule type" value="Genomic_DNA"/>
</dbReference>
<evidence type="ECO:0000256" key="1">
    <source>
        <dbReference type="SAM" id="SignalP"/>
    </source>
</evidence>
<dbReference type="InterPro" id="IPR014716">
    <property type="entry name" value="Fibrinogen_a/b/g_C_1"/>
</dbReference>
<dbReference type="STRING" id="50429.A0A2B4RVJ1"/>
<dbReference type="Gene3D" id="3.90.215.10">
    <property type="entry name" value="Gamma Fibrinogen, chain A, domain 1"/>
    <property type="match status" value="2"/>
</dbReference>
<dbReference type="AlphaFoldDB" id="A0A2B4RVJ1"/>
<evidence type="ECO:0000259" key="2">
    <source>
        <dbReference type="PROSITE" id="PS51406"/>
    </source>
</evidence>
<reference evidence="4" key="1">
    <citation type="journal article" date="2017" name="bioRxiv">
        <title>Comparative analysis of the genomes of Stylophora pistillata and Acropora digitifera provides evidence for extensive differences between species of corals.</title>
        <authorList>
            <person name="Voolstra C.R."/>
            <person name="Li Y."/>
            <person name="Liew Y.J."/>
            <person name="Baumgarten S."/>
            <person name="Zoccola D."/>
            <person name="Flot J.-F."/>
            <person name="Tambutte S."/>
            <person name="Allemand D."/>
            <person name="Aranda M."/>
        </authorList>
    </citation>
    <scope>NUCLEOTIDE SEQUENCE [LARGE SCALE GENOMIC DNA]</scope>
</reference>
<feature type="domain" description="Fibrinogen C-terminal" evidence="2">
    <location>
        <begin position="37"/>
        <end position="137"/>
    </location>
</feature>
<dbReference type="SMART" id="SM00186">
    <property type="entry name" value="FBG"/>
    <property type="match status" value="2"/>
</dbReference>
<feature type="chain" id="PRO_5013242271" evidence="1">
    <location>
        <begin position="29"/>
        <end position="416"/>
    </location>
</feature>
<dbReference type="Proteomes" id="UP000225706">
    <property type="component" value="Unassembled WGS sequence"/>
</dbReference>
<dbReference type="SUPFAM" id="SSF56496">
    <property type="entry name" value="Fibrinogen C-terminal domain-like"/>
    <property type="match status" value="2"/>
</dbReference>
<dbReference type="PROSITE" id="PS51406">
    <property type="entry name" value="FIBRINOGEN_C_2"/>
    <property type="match status" value="2"/>
</dbReference>
<feature type="signal peptide" evidence="1">
    <location>
        <begin position="1"/>
        <end position="28"/>
    </location>
</feature>
<protein>
    <submittedName>
        <fullName evidence="3">Angiopoietin-related protein 3</fullName>
    </submittedName>
</protein>
<dbReference type="Pfam" id="PF00147">
    <property type="entry name" value="Fibrinogen_C"/>
    <property type="match status" value="3"/>
</dbReference>
<accession>A0A2B4RVJ1</accession>
<dbReference type="PANTHER" id="PTHR19143">
    <property type="entry name" value="FIBRINOGEN/TENASCIN/ANGIOPOEITIN"/>
    <property type="match status" value="1"/>
</dbReference>
<dbReference type="InterPro" id="IPR036056">
    <property type="entry name" value="Fibrinogen-like_C"/>
</dbReference>
<sequence>MSASQNSPLLLSLALFFFIIQLLPSARAAPINNKTNNREPENFKNCAELYTRGQTISGVYTIDPDGKGAFNVYCDQTTAGGGWTVIQKRQNGSIDFNRTWDDYTKGFGNFLIGEFWLGLNKINRLVQNETENKLRVDIGPSSAKQQGEITTDNVVREYVVCNQSPKTRVTTGKGTNLGARTEGAGEMSIVYVHQPCGNDVRQPFCFSLCLVFHDEKVDKSVDTVYYHQNIMTIESNQTYSSVPDHQDKTIERNSIFYPLTVKNCAELYTRGQTISGVYTIDPDGKGAFNVYCDQTTAGGGWTVIQKRQNGSIDFNRTWDDYTKGFDNNVKSDGLRHHTGISFGTWDRDPAGPGCVTKKGGGWWYSKDCEEPLHSNLNGVYQLGRGGEIYWANLHPEIASGSAPTTTEMKSRPVKFS</sequence>
<keyword evidence="4" id="KW-1185">Reference proteome</keyword>
<feature type="domain" description="Fibrinogen C-terminal" evidence="2">
    <location>
        <begin position="255"/>
        <end position="327"/>
    </location>
</feature>
<comment type="caution">
    <text evidence="3">The sequence shown here is derived from an EMBL/GenBank/DDBJ whole genome shotgun (WGS) entry which is preliminary data.</text>
</comment>